<evidence type="ECO:0000313" key="3">
    <source>
        <dbReference type="Proteomes" id="UP000626844"/>
    </source>
</evidence>
<gene>
    <name evidence="2" type="ORF">IC621_09110</name>
</gene>
<keyword evidence="1" id="KW-1133">Transmembrane helix</keyword>
<dbReference type="AlphaFoldDB" id="A0A926S0V1"/>
<evidence type="ECO:0000313" key="2">
    <source>
        <dbReference type="EMBL" id="MBD1380389.1"/>
    </source>
</evidence>
<name>A0A926S0V1_9BACI</name>
<keyword evidence="1" id="KW-0472">Membrane</keyword>
<sequence>MKNPTHSIRRYAVFHTPYSTNIFYPRNPWIVSWWSAAFPGFGHYMLGKYFSGFLLMVWEVLINSLAHLNHAIYFSMIGQAEAAKEVLNEEWMVVYITVYVFQIWDSHRRAVEYNHYFTLAYSEGLQMKLHYLSGLEINILEKRKPHLAMFWSVLTPGLGHFYVNRVLAIFFNLGVWVFISYFAGFYRALVNTILGKFAVIPTVVNPQWFLFIPSLYIFITYDSYKTCKECNKLFDYEQAKFLQKEYQSDSFKMPI</sequence>
<feature type="transmembrane region" description="Helical" evidence="1">
    <location>
        <begin position="197"/>
        <end position="219"/>
    </location>
</feature>
<accession>A0A926S0V1</accession>
<keyword evidence="3" id="KW-1185">Reference proteome</keyword>
<comment type="caution">
    <text evidence="2">The sequence shown here is derived from an EMBL/GenBank/DDBJ whole genome shotgun (WGS) entry which is preliminary data.</text>
</comment>
<protein>
    <submittedName>
        <fullName evidence="2">Uncharacterized protein</fullName>
    </submittedName>
</protein>
<reference evidence="2" key="1">
    <citation type="submission" date="2020-09" db="EMBL/GenBank/DDBJ databases">
        <title>A novel bacterium of genus Bacillus, isolated from South China Sea.</title>
        <authorList>
            <person name="Huang H."/>
            <person name="Mo K."/>
            <person name="Hu Y."/>
        </authorList>
    </citation>
    <scope>NUCLEOTIDE SEQUENCE</scope>
    <source>
        <strain evidence="2">IB182487</strain>
    </source>
</reference>
<dbReference type="Proteomes" id="UP000626844">
    <property type="component" value="Unassembled WGS sequence"/>
</dbReference>
<organism evidence="2 3">
    <name type="scientific">Metabacillus arenae</name>
    <dbReference type="NCBI Taxonomy" id="2771434"/>
    <lineage>
        <taxon>Bacteria</taxon>
        <taxon>Bacillati</taxon>
        <taxon>Bacillota</taxon>
        <taxon>Bacilli</taxon>
        <taxon>Bacillales</taxon>
        <taxon>Bacillaceae</taxon>
        <taxon>Metabacillus</taxon>
    </lineage>
</organism>
<keyword evidence="1" id="KW-0812">Transmembrane</keyword>
<proteinExistence type="predicted"/>
<dbReference type="EMBL" id="JACXAI010000009">
    <property type="protein sequence ID" value="MBD1380389.1"/>
    <property type="molecule type" value="Genomic_DNA"/>
</dbReference>
<evidence type="ECO:0000256" key="1">
    <source>
        <dbReference type="SAM" id="Phobius"/>
    </source>
</evidence>
<dbReference type="RefSeq" id="WP_191157969.1">
    <property type="nucleotide sequence ID" value="NZ_JACXAI010000009.1"/>
</dbReference>
<feature type="transmembrane region" description="Helical" evidence="1">
    <location>
        <begin position="169"/>
        <end position="190"/>
    </location>
</feature>